<gene>
    <name evidence="2" type="ORF">LE190_16390</name>
</gene>
<protein>
    <submittedName>
        <fullName evidence="2">Hemerythrin domain-containing protein</fullName>
    </submittedName>
</protein>
<dbReference type="Pfam" id="PF01814">
    <property type="entry name" value="Hemerythrin"/>
    <property type="match status" value="1"/>
</dbReference>
<dbReference type="RefSeq" id="WP_225239708.1">
    <property type="nucleotide sequence ID" value="NZ_JAHYBX010000007.1"/>
</dbReference>
<reference evidence="2 3" key="1">
    <citation type="submission" date="2021-07" db="EMBL/GenBank/DDBJ databases">
        <title>Characterization of Violacein-producing bacteria and related species.</title>
        <authorList>
            <person name="Wilson H.S."/>
            <person name="De Leon M.E."/>
        </authorList>
    </citation>
    <scope>NUCLEOTIDE SEQUENCE [LARGE SCALE GENOMIC DNA]</scope>
    <source>
        <strain evidence="2 3">HSC-2F05</strain>
    </source>
</reference>
<dbReference type="Gene3D" id="1.20.120.520">
    <property type="entry name" value="nmb1532 protein domain like"/>
    <property type="match status" value="1"/>
</dbReference>
<evidence type="ECO:0000313" key="2">
    <source>
        <dbReference type="EMBL" id="MCA1857494.1"/>
    </source>
</evidence>
<proteinExistence type="predicted"/>
<comment type="caution">
    <text evidence="2">The sequence shown here is derived from an EMBL/GenBank/DDBJ whole genome shotgun (WGS) entry which is preliminary data.</text>
</comment>
<organism evidence="2 3">
    <name type="scientific">Massilia hydrophila</name>
    <dbReference type="NCBI Taxonomy" id="3044279"/>
    <lineage>
        <taxon>Bacteria</taxon>
        <taxon>Pseudomonadati</taxon>
        <taxon>Pseudomonadota</taxon>
        <taxon>Betaproteobacteria</taxon>
        <taxon>Burkholderiales</taxon>
        <taxon>Oxalobacteraceae</taxon>
        <taxon>Telluria group</taxon>
        <taxon>Massilia</taxon>
    </lineage>
</organism>
<name>A0ABS7YG30_9BURK</name>
<evidence type="ECO:0000313" key="3">
    <source>
        <dbReference type="Proteomes" id="UP001198602"/>
    </source>
</evidence>
<dbReference type="Proteomes" id="UP001198602">
    <property type="component" value="Unassembled WGS sequence"/>
</dbReference>
<evidence type="ECO:0000259" key="1">
    <source>
        <dbReference type="Pfam" id="PF01814"/>
    </source>
</evidence>
<feature type="domain" description="Hemerythrin-like" evidence="1">
    <location>
        <begin position="3"/>
        <end position="133"/>
    </location>
</feature>
<dbReference type="EMBL" id="JAHYBX010000007">
    <property type="protein sequence ID" value="MCA1857494.1"/>
    <property type="molecule type" value="Genomic_DNA"/>
</dbReference>
<keyword evidence="3" id="KW-1185">Reference proteome</keyword>
<sequence>MNIEKFKHQHTDILSSIARLRQLSHAGVAENAAAIAAQIVEVSGIIKLHLAVEDRSLYPALEASADTRLVNMSRAYRTEMQDIAQAYLGFAAKWNTARQVAREPEGFRRDANQVLRHLFERIKREDREFYPAIDAVAVAA</sequence>
<accession>A0ABS7YG30</accession>
<dbReference type="InterPro" id="IPR012312">
    <property type="entry name" value="Hemerythrin-like"/>
</dbReference>